<feature type="domain" description="Fe2OG dioxygenase" evidence="1">
    <location>
        <begin position="48"/>
        <end position="166"/>
    </location>
</feature>
<accession>D6TXN4</accession>
<keyword evidence="3" id="KW-1185">Reference proteome</keyword>
<gene>
    <name evidence="2" type="ORF">Krac_3998</name>
</gene>
<dbReference type="InterPro" id="IPR044862">
    <property type="entry name" value="Pro_4_hyd_alph_FE2OG_OXY"/>
</dbReference>
<dbReference type="InterPro" id="IPR005123">
    <property type="entry name" value="Oxoglu/Fe-dep_dioxygenase_dom"/>
</dbReference>
<proteinExistence type="predicted"/>
<dbReference type="Pfam" id="PF13640">
    <property type="entry name" value="2OG-FeII_Oxy_3"/>
    <property type="match status" value="1"/>
</dbReference>
<organism evidence="2 3">
    <name type="scientific">Ktedonobacter racemifer DSM 44963</name>
    <dbReference type="NCBI Taxonomy" id="485913"/>
    <lineage>
        <taxon>Bacteria</taxon>
        <taxon>Bacillati</taxon>
        <taxon>Chloroflexota</taxon>
        <taxon>Ktedonobacteria</taxon>
        <taxon>Ktedonobacterales</taxon>
        <taxon>Ktedonobacteraceae</taxon>
        <taxon>Ktedonobacter</taxon>
    </lineage>
</organism>
<dbReference type="Gene3D" id="2.60.120.620">
    <property type="entry name" value="q2cbj1_9rhob like domain"/>
    <property type="match status" value="1"/>
</dbReference>
<dbReference type="PROSITE" id="PS51471">
    <property type="entry name" value="FE2OG_OXY"/>
    <property type="match status" value="1"/>
</dbReference>
<evidence type="ECO:0000259" key="1">
    <source>
        <dbReference type="PROSITE" id="PS51471"/>
    </source>
</evidence>
<dbReference type="eggNOG" id="ENOG5032DAP">
    <property type="taxonomic scope" value="Bacteria"/>
</dbReference>
<dbReference type="OrthoDB" id="509838at2"/>
<dbReference type="STRING" id="485913.Krac_3998"/>
<protein>
    <recommendedName>
        <fullName evidence="1">Fe2OG dioxygenase domain-containing protein</fullName>
    </recommendedName>
</protein>
<dbReference type="InParanoid" id="D6TXN4"/>
<name>D6TXN4_KTERA</name>
<reference evidence="2 3" key="1">
    <citation type="journal article" date="2011" name="Stand. Genomic Sci.">
        <title>Non-contiguous finished genome sequence and contextual data of the filamentous soil bacterium Ktedonobacter racemifer type strain (SOSP1-21).</title>
        <authorList>
            <person name="Chang Y.J."/>
            <person name="Land M."/>
            <person name="Hauser L."/>
            <person name="Chertkov O."/>
            <person name="Del Rio T.G."/>
            <person name="Nolan M."/>
            <person name="Copeland A."/>
            <person name="Tice H."/>
            <person name="Cheng J.F."/>
            <person name="Lucas S."/>
            <person name="Han C."/>
            <person name="Goodwin L."/>
            <person name="Pitluck S."/>
            <person name="Ivanova N."/>
            <person name="Ovchinikova G."/>
            <person name="Pati A."/>
            <person name="Chen A."/>
            <person name="Palaniappan K."/>
            <person name="Mavromatis K."/>
            <person name="Liolios K."/>
            <person name="Brettin T."/>
            <person name="Fiebig A."/>
            <person name="Rohde M."/>
            <person name="Abt B."/>
            <person name="Goker M."/>
            <person name="Detter J.C."/>
            <person name="Woyke T."/>
            <person name="Bristow J."/>
            <person name="Eisen J.A."/>
            <person name="Markowitz V."/>
            <person name="Hugenholtz P."/>
            <person name="Kyrpides N.C."/>
            <person name="Klenk H.P."/>
            <person name="Lapidus A."/>
        </authorList>
    </citation>
    <scope>NUCLEOTIDE SEQUENCE [LARGE SCALE GENOMIC DNA]</scope>
    <source>
        <strain evidence="3">DSM 44963</strain>
    </source>
</reference>
<dbReference type="Proteomes" id="UP000004508">
    <property type="component" value="Unassembled WGS sequence"/>
</dbReference>
<comment type="caution">
    <text evidence="2">The sequence shown here is derived from an EMBL/GenBank/DDBJ whole genome shotgun (WGS) entry which is preliminary data.</text>
</comment>
<evidence type="ECO:0000313" key="2">
    <source>
        <dbReference type="EMBL" id="EFH83081.1"/>
    </source>
</evidence>
<dbReference type="EMBL" id="ADVG01000003">
    <property type="protein sequence ID" value="EFH83081.1"/>
    <property type="molecule type" value="Genomic_DNA"/>
</dbReference>
<evidence type="ECO:0000313" key="3">
    <source>
        <dbReference type="Proteomes" id="UP000004508"/>
    </source>
</evidence>
<dbReference type="AlphaFoldDB" id="D6TXN4"/>
<sequence>MRGHPLHYKVINGQQIESGIPEIDQFYRQLTDFVRRISSDDMTPLKDKLVGVNINVTPAGGTYRWHYDRNAVTVLVYLNEVSGGEIEVYPLFRIYLKGRGPAFLQRWLDWFVQLNVVRQLFGKKIVVKPAQGRMVALRGNRCLHSVRPVQGEQERVNIVMAFDNYKDQNLSKQALDQYLYSQKPVSSDPNYTS</sequence>